<evidence type="ECO:0000313" key="1">
    <source>
        <dbReference type="EMBL" id="MEE8657693.1"/>
    </source>
</evidence>
<name>A0ABU7TZA9_9PROT</name>
<dbReference type="InterPro" id="IPR009363">
    <property type="entry name" value="Phage_Mu_Gp16"/>
</dbReference>
<protein>
    <submittedName>
        <fullName evidence="1">Regulatory protein GemA</fullName>
    </submittedName>
</protein>
<evidence type="ECO:0000313" key="2">
    <source>
        <dbReference type="Proteomes" id="UP001312908"/>
    </source>
</evidence>
<gene>
    <name evidence="1" type="primary">gemA</name>
    <name evidence="1" type="ORF">DOFOFD_01520</name>
</gene>
<dbReference type="Proteomes" id="UP001312908">
    <property type="component" value="Unassembled WGS sequence"/>
</dbReference>
<dbReference type="RefSeq" id="WP_394818704.1">
    <property type="nucleotide sequence ID" value="NZ_JAWJZY010000001.1"/>
</dbReference>
<reference evidence="1 2" key="1">
    <citation type="submission" date="2023-10" db="EMBL/GenBank/DDBJ databases">
        <title>Sorlinia euscelidii gen. nov., sp. nov., an acetic acid bacteria isolated from the gut of Euscelidius variegatus emitter.</title>
        <authorList>
            <person name="Michoud G."/>
            <person name="Marasco R."/>
            <person name="Seferji K."/>
            <person name="Gonella E."/>
            <person name="Garuglieri E."/>
            <person name="Alma A."/>
            <person name="Mapelli F."/>
            <person name="Borin S."/>
            <person name="Daffonchio D."/>
            <person name="Crotti E."/>
        </authorList>
    </citation>
    <scope>NUCLEOTIDE SEQUENCE [LARGE SCALE GENOMIC DNA]</scope>
    <source>
        <strain evidence="1 2">EV16P</strain>
    </source>
</reference>
<keyword evidence="2" id="KW-1185">Reference proteome</keyword>
<accession>A0ABU7TZA9</accession>
<sequence>MSGVDPTRRAIYAKLQIARKQLGLDEEIYREIMTRITGKKSARDCSLTQLEALLRHFRSIGFRARRANNRAEIRKIYAIWTDMGPRLTSRGSRDALRHFVKRQTGVDAPEFLSAGQAQRVIEALKSWQDRIGA</sequence>
<comment type="caution">
    <text evidence="1">The sequence shown here is derived from an EMBL/GenBank/DDBJ whole genome shotgun (WGS) entry which is preliminary data.</text>
</comment>
<dbReference type="Pfam" id="PF06252">
    <property type="entry name" value="GemA"/>
    <property type="match status" value="1"/>
</dbReference>
<dbReference type="EMBL" id="JAWJZY010000001">
    <property type="protein sequence ID" value="MEE8657693.1"/>
    <property type="molecule type" value="Genomic_DNA"/>
</dbReference>
<organism evidence="1 2">
    <name type="scientific">Sorlinia euscelidii</name>
    <dbReference type="NCBI Taxonomy" id="3081148"/>
    <lineage>
        <taxon>Bacteria</taxon>
        <taxon>Pseudomonadati</taxon>
        <taxon>Pseudomonadota</taxon>
        <taxon>Alphaproteobacteria</taxon>
        <taxon>Acetobacterales</taxon>
        <taxon>Acetobacteraceae</taxon>
        <taxon>Sorlinia</taxon>
    </lineage>
</organism>
<proteinExistence type="predicted"/>